<dbReference type="RefSeq" id="WP_013172947.1">
    <property type="nucleotide sequence ID" value="NC_014219.1"/>
</dbReference>
<dbReference type="InterPro" id="IPR011006">
    <property type="entry name" value="CheY-like_superfamily"/>
</dbReference>
<dbReference type="PROSITE" id="PS50110">
    <property type="entry name" value="RESPONSE_REGULATORY"/>
    <property type="match status" value="2"/>
</dbReference>
<dbReference type="GO" id="GO:0052621">
    <property type="term" value="F:diguanylate cyclase activity"/>
    <property type="evidence" value="ECO:0007669"/>
    <property type="project" value="TreeGrafter"/>
</dbReference>
<dbReference type="Pfam" id="PF00990">
    <property type="entry name" value="GGDEF"/>
    <property type="match status" value="1"/>
</dbReference>
<sequence length="454" mass="52094">MTPDNLPSSEKGAGTDYQQETILIIDNCFDEIEIIKKSLEEDDFTVLAAPNQLRGMELMYEAKPQLIIIDESFTEGDKGKKFLSYVTRHLEAHHGFLIILSGAVDAASLINAFHQNIHDLVEKPVDPLLIKELIQNRLRYKRRIDKAVLVDELTGTFNRTYMKTKLHEMIAWYKRTEDPGSVAILDIDHFKKVNDRYGHATGDQVLKTFADIMREETRESDIVCRYGGEEFVVLLPNTCPEDAETVIERVRKHVESTPHDSGEGIFHVTFSTGITFISSGDADPEQLVHQADQALYQAKNDGRNRIRHFDTAMSANSQFETTVNLLIVEDAELIRKMIRDYFIKYENEFSWKLHIETFKDGDDFLNREWYTDGEKYVILLDAIMPGTDGFDTLKIIRQDYPTDSIVVSMLTGLTDGNYVIEALKLGADDYLLKPLDMKEVTKRTRRLIERLLKV</sequence>
<dbReference type="InterPro" id="IPR001789">
    <property type="entry name" value="Sig_transdc_resp-reg_receiver"/>
</dbReference>
<dbReference type="Proteomes" id="UP000000271">
    <property type="component" value="Chromosome"/>
</dbReference>
<dbReference type="OrthoDB" id="9759607at2"/>
<dbReference type="InterPro" id="IPR043128">
    <property type="entry name" value="Rev_trsase/Diguanyl_cyclase"/>
</dbReference>
<reference evidence="4" key="1">
    <citation type="submission" date="2009-10" db="EMBL/GenBank/DDBJ databases">
        <title>Complete sequence of Bacillus selenitireducens MLS10.</title>
        <authorList>
            <consortium name="US DOE Joint Genome Institute"/>
            <person name="Lucas S."/>
            <person name="Copeland A."/>
            <person name="Lapidus A."/>
            <person name="Glavina del Rio T."/>
            <person name="Dalin E."/>
            <person name="Tice H."/>
            <person name="Bruce D."/>
            <person name="Goodwin L."/>
            <person name="Pitluck S."/>
            <person name="Sims D."/>
            <person name="Brettin T."/>
            <person name="Detter J.C."/>
            <person name="Han C."/>
            <person name="Larimer F."/>
            <person name="Land M."/>
            <person name="Hauser L."/>
            <person name="Kyrpides N."/>
            <person name="Ovchinnikova G."/>
            <person name="Stolz J."/>
        </authorList>
    </citation>
    <scope>NUCLEOTIDE SEQUENCE [LARGE SCALE GENOMIC DNA]</scope>
    <source>
        <strain evidence="4">MLS10</strain>
    </source>
</reference>
<evidence type="ECO:0000256" key="1">
    <source>
        <dbReference type="PROSITE-ProRule" id="PRU00169"/>
    </source>
</evidence>
<dbReference type="STRING" id="439292.Bsel_2021"/>
<name>D6XUN9_BACIE</name>
<gene>
    <name evidence="4" type="ordered locus">Bsel_2021</name>
</gene>
<dbReference type="KEGG" id="bse:Bsel_2021"/>
<dbReference type="InterPro" id="IPR000160">
    <property type="entry name" value="GGDEF_dom"/>
</dbReference>
<evidence type="ECO:0000313" key="4">
    <source>
        <dbReference type="EMBL" id="ADH99525.1"/>
    </source>
</evidence>
<keyword evidence="1" id="KW-0597">Phosphoprotein</keyword>
<dbReference type="PANTHER" id="PTHR45138">
    <property type="entry name" value="REGULATORY COMPONENTS OF SENSORY TRANSDUCTION SYSTEM"/>
    <property type="match status" value="1"/>
</dbReference>
<evidence type="ECO:0000259" key="3">
    <source>
        <dbReference type="PROSITE" id="PS50887"/>
    </source>
</evidence>
<dbReference type="CDD" id="cd01949">
    <property type="entry name" value="GGDEF"/>
    <property type="match status" value="1"/>
</dbReference>
<organism evidence="4 5">
    <name type="scientific">Bacillus selenitireducens (strain ATCC 700615 / DSM 15326 / MLS10)</name>
    <dbReference type="NCBI Taxonomy" id="439292"/>
    <lineage>
        <taxon>Bacteria</taxon>
        <taxon>Bacillati</taxon>
        <taxon>Bacillota</taxon>
        <taxon>Bacilli</taxon>
        <taxon>Bacillales</taxon>
        <taxon>Bacillaceae</taxon>
        <taxon>Salisediminibacterium</taxon>
    </lineage>
</organism>
<keyword evidence="5" id="KW-1185">Reference proteome</keyword>
<dbReference type="Gene3D" id="3.30.70.270">
    <property type="match status" value="1"/>
</dbReference>
<feature type="domain" description="Response regulatory" evidence="2">
    <location>
        <begin position="324"/>
        <end position="448"/>
    </location>
</feature>
<dbReference type="PANTHER" id="PTHR45138:SF9">
    <property type="entry name" value="DIGUANYLATE CYCLASE DGCM-RELATED"/>
    <property type="match status" value="1"/>
</dbReference>
<dbReference type="SMART" id="SM00448">
    <property type="entry name" value="REC"/>
    <property type="match status" value="2"/>
</dbReference>
<dbReference type="SMART" id="SM00267">
    <property type="entry name" value="GGDEF"/>
    <property type="match status" value="1"/>
</dbReference>
<dbReference type="HOGENOM" id="CLU_000445_11_28_9"/>
<dbReference type="GO" id="GO:0000160">
    <property type="term" value="P:phosphorelay signal transduction system"/>
    <property type="evidence" value="ECO:0007669"/>
    <property type="project" value="InterPro"/>
</dbReference>
<feature type="domain" description="GGDEF" evidence="3">
    <location>
        <begin position="178"/>
        <end position="311"/>
    </location>
</feature>
<dbReference type="eggNOG" id="COG3706">
    <property type="taxonomic scope" value="Bacteria"/>
</dbReference>
<dbReference type="AlphaFoldDB" id="D6XUN9"/>
<feature type="domain" description="Response regulatory" evidence="2">
    <location>
        <begin position="21"/>
        <end position="138"/>
    </location>
</feature>
<protein>
    <submittedName>
        <fullName evidence="4">Response regulator receiver modulated diguanylate cyclase</fullName>
    </submittedName>
</protein>
<dbReference type="FunFam" id="3.30.70.270:FF:000001">
    <property type="entry name" value="Diguanylate cyclase domain protein"/>
    <property type="match status" value="1"/>
</dbReference>
<evidence type="ECO:0000259" key="2">
    <source>
        <dbReference type="PROSITE" id="PS50110"/>
    </source>
</evidence>
<feature type="modified residue" description="4-aspartylphosphate" evidence="1">
    <location>
        <position position="70"/>
    </location>
</feature>
<dbReference type="PROSITE" id="PS50887">
    <property type="entry name" value="GGDEF"/>
    <property type="match status" value="1"/>
</dbReference>
<dbReference type="Gene3D" id="3.40.50.2300">
    <property type="match status" value="2"/>
</dbReference>
<evidence type="ECO:0000313" key="5">
    <source>
        <dbReference type="Proteomes" id="UP000000271"/>
    </source>
</evidence>
<proteinExistence type="predicted"/>
<accession>D6XUN9</accession>
<dbReference type="InterPro" id="IPR050469">
    <property type="entry name" value="Diguanylate_Cyclase"/>
</dbReference>
<dbReference type="Pfam" id="PF00072">
    <property type="entry name" value="Response_reg"/>
    <property type="match status" value="2"/>
</dbReference>
<dbReference type="SUPFAM" id="SSF52172">
    <property type="entry name" value="CheY-like"/>
    <property type="match status" value="2"/>
</dbReference>
<dbReference type="NCBIfam" id="TIGR00254">
    <property type="entry name" value="GGDEF"/>
    <property type="match status" value="1"/>
</dbReference>
<dbReference type="InterPro" id="IPR029787">
    <property type="entry name" value="Nucleotide_cyclase"/>
</dbReference>
<dbReference type="SUPFAM" id="SSF55073">
    <property type="entry name" value="Nucleotide cyclase"/>
    <property type="match status" value="1"/>
</dbReference>
<dbReference type="EMBL" id="CP001791">
    <property type="protein sequence ID" value="ADH99525.1"/>
    <property type="molecule type" value="Genomic_DNA"/>
</dbReference>
<feature type="modified residue" description="4-aspartylphosphate" evidence="1">
    <location>
        <position position="381"/>
    </location>
</feature>